<keyword evidence="5" id="KW-1185">Reference proteome</keyword>
<dbReference type="PANTHER" id="PTHR10133:SF27">
    <property type="entry name" value="DNA POLYMERASE NU"/>
    <property type="match status" value="1"/>
</dbReference>
<dbReference type="InterPro" id="IPR002298">
    <property type="entry name" value="DNA_polymerase_A"/>
</dbReference>
<sequence>MWRTTRFISWILLLLLPTVHSFNMMRPLITRTLRNTSHRRVCTRIFSTLPHETVTTEELFHNKPWVELSKQPAIEFSNTNEDALQINTKPKEGGNWNPENPLQWARDFGRRSAERTAALQSRIRLQPGDEGYFDVNHIRIPHVTIVRNRQDARIVTAKLMEATDIFHACDTEVMDIDLKTVGPVGNGYVTCVSIYSGPDFDYGLGDGPGSCLWIDNLDDACGVLQEFKEWFEDERFLKVWHNYGFDRHVMWNEGIDVKGFGGDTMHMARLENTARSRISMTGGTEMNGYSLEALTASLLNRRKQPMKEIFGVKRLRKDGSEGSIIDIPPVEVMQRDPRFRSRWILYSSYDAVGTYKLREVLEERLKKRKWLSDSDNMYDYYFMHMRPFGEVLTDMERRGIRVDARDYLAKAEQNARADRERHSRIFREWAATKIGVDGLAINTASSLQLCTFLFGGALNEKTNEFTESVRVFKVPREEIPEDALEAIENRDRKDDDEDQNNDLDYLEQMKATQLKALCKERGLKLSGKKAELIERLKAFFIHDSQRVDRLVNADEFDEMTDKDLQDVLIARGQGKVTGTRDELLKRIRQDVEFTNQILEASTGLDADGMPEIAKVMEDLARKDGGALAEALEELRLKSSTPPKNIDITIKGLGLKIEKYTAGNSPSVTADVIGKLAGDPFADPPKYGSAFEKLGKEGCEALASLAAIGSIDTMIANFFTSLQELVDDQSRVHCSLNLNTETGRLSSRRPNLQNQPALEKDKYKIRKAFQASPGNNLIVADYGQLELRLLASLTECTSMIEAFKAGGDFHSRTALDMFPYIQEKVKSGEVILEWDYADGEPTKPLVKDLYASERRKAKTLNFSIAYGKTAHGLSQDWGVSKEEAEEMLKAWYKARPEVEKWQKATQEHAKRFGETRTLMGRYRDLPHAMKGSAPKFLGHAMRASINTPIQGGAADVAMMAMIKINNSPKLKKLGWILLLQIHDEVILEGPEETAEEAFQEVLDCMQNPWVYGLKKTSVPLEVDGSYNHKTWYDAK</sequence>
<dbReference type="InterPro" id="IPR002562">
    <property type="entry name" value="3'-5'_exonuclease_dom"/>
</dbReference>
<dbReference type="GO" id="GO:0006261">
    <property type="term" value="P:DNA-templated DNA replication"/>
    <property type="evidence" value="ECO:0007669"/>
    <property type="project" value="InterPro"/>
</dbReference>
<dbReference type="GO" id="GO:0006302">
    <property type="term" value="P:double-strand break repair"/>
    <property type="evidence" value="ECO:0007669"/>
    <property type="project" value="TreeGrafter"/>
</dbReference>
<feature type="chain" id="PRO_5012803271" evidence="2">
    <location>
        <begin position="22"/>
        <end position="1034"/>
    </location>
</feature>
<keyword evidence="4" id="KW-0548">Nucleotidyltransferase</keyword>
<dbReference type="Proteomes" id="UP000198406">
    <property type="component" value="Unassembled WGS sequence"/>
</dbReference>
<reference evidence="4 5" key="1">
    <citation type="journal article" date="2015" name="Plant Cell">
        <title>Oil accumulation by the oleaginous diatom Fistulifera solaris as revealed by the genome and transcriptome.</title>
        <authorList>
            <person name="Tanaka T."/>
            <person name="Maeda Y."/>
            <person name="Veluchamy A."/>
            <person name="Tanaka M."/>
            <person name="Abida H."/>
            <person name="Marechal E."/>
            <person name="Bowler C."/>
            <person name="Muto M."/>
            <person name="Sunaga Y."/>
            <person name="Tanaka M."/>
            <person name="Yoshino T."/>
            <person name="Taniguchi T."/>
            <person name="Fukuda Y."/>
            <person name="Nemoto M."/>
            <person name="Matsumoto M."/>
            <person name="Wong P.S."/>
            <person name="Aburatani S."/>
            <person name="Fujibuchi W."/>
        </authorList>
    </citation>
    <scope>NUCLEOTIDE SEQUENCE [LARGE SCALE GENOMIC DNA]</scope>
    <source>
        <strain evidence="4 5">JPCC DA0580</strain>
    </source>
</reference>
<dbReference type="InterPro" id="IPR003034">
    <property type="entry name" value="SAP_dom"/>
</dbReference>
<dbReference type="FunFam" id="3.30.420.10:FF:000051">
    <property type="entry name" value="DNA polymerase I"/>
    <property type="match status" value="1"/>
</dbReference>
<evidence type="ECO:0000313" key="4">
    <source>
        <dbReference type="EMBL" id="GAX09828.1"/>
    </source>
</evidence>
<proteinExistence type="predicted"/>
<dbReference type="GO" id="GO:0003887">
    <property type="term" value="F:DNA-directed DNA polymerase activity"/>
    <property type="evidence" value="ECO:0007669"/>
    <property type="project" value="UniProtKB-EC"/>
</dbReference>
<protein>
    <submittedName>
        <fullName evidence="4">DNA polymerase I</fullName>
        <ecNumber evidence="4">2.7.7.7</ecNumber>
    </submittedName>
</protein>
<evidence type="ECO:0000259" key="3">
    <source>
        <dbReference type="PROSITE" id="PS50800"/>
    </source>
</evidence>
<dbReference type="GO" id="GO:0008408">
    <property type="term" value="F:3'-5' exonuclease activity"/>
    <property type="evidence" value="ECO:0007669"/>
    <property type="project" value="InterPro"/>
</dbReference>
<dbReference type="GO" id="GO:0005737">
    <property type="term" value="C:cytoplasm"/>
    <property type="evidence" value="ECO:0007669"/>
    <property type="project" value="UniProtKB-ARBA"/>
</dbReference>
<evidence type="ECO:0000256" key="2">
    <source>
        <dbReference type="SAM" id="SignalP"/>
    </source>
</evidence>
<dbReference type="PRINTS" id="PR00868">
    <property type="entry name" value="DNAPOLI"/>
</dbReference>
<keyword evidence="4" id="KW-0808">Transferase</keyword>
<dbReference type="SMART" id="SM00513">
    <property type="entry name" value="SAP"/>
    <property type="match status" value="2"/>
</dbReference>
<dbReference type="Pfam" id="PF00476">
    <property type="entry name" value="DNA_pol_A"/>
    <property type="match status" value="2"/>
</dbReference>
<dbReference type="EMBL" id="BDSP01000013">
    <property type="protein sequence ID" value="GAX09828.1"/>
    <property type="molecule type" value="Genomic_DNA"/>
</dbReference>
<dbReference type="InterPro" id="IPR001098">
    <property type="entry name" value="DNA-dir_DNA_pol_A_palm_dom"/>
</dbReference>
<accession>A0A1Z5J7M8</accession>
<dbReference type="SUPFAM" id="SSF68906">
    <property type="entry name" value="SAP domain"/>
    <property type="match status" value="1"/>
</dbReference>
<dbReference type="GO" id="GO:0003677">
    <property type="term" value="F:DNA binding"/>
    <property type="evidence" value="ECO:0007669"/>
    <property type="project" value="InterPro"/>
</dbReference>
<dbReference type="InterPro" id="IPR043502">
    <property type="entry name" value="DNA/RNA_pol_sf"/>
</dbReference>
<comment type="caution">
    <text evidence="4">The sequence shown here is derived from an EMBL/GenBank/DDBJ whole genome shotgun (WGS) entry which is preliminary data.</text>
</comment>
<dbReference type="InterPro" id="IPR036397">
    <property type="entry name" value="RNaseH_sf"/>
</dbReference>
<dbReference type="Gene3D" id="1.10.720.30">
    <property type="entry name" value="SAP domain"/>
    <property type="match status" value="1"/>
</dbReference>
<keyword evidence="1" id="KW-0235">DNA replication</keyword>
<dbReference type="SUPFAM" id="SSF56672">
    <property type="entry name" value="DNA/RNA polymerases"/>
    <property type="match status" value="1"/>
</dbReference>
<name>A0A1Z5J7M8_FISSO</name>
<dbReference type="PROSITE" id="PS50800">
    <property type="entry name" value="SAP"/>
    <property type="match status" value="1"/>
</dbReference>
<dbReference type="AlphaFoldDB" id="A0A1Z5J7M8"/>
<dbReference type="PANTHER" id="PTHR10133">
    <property type="entry name" value="DNA POLYMERASE I"/>
    <property type="match status" value="1"/>
</dbReference>
<dbReference type="Pfam" id="PF01612">
    <property type="entry name" value="DNA_pol_A_exo1"/>
    <property type="match status" value="1"/>
</dbReference>
<feature type="signal peptide" evidence="2">
    <location>
        <begin position="1"/>
        <end position="21"/>
    </location>
</feature>
<evidence type="ECO:0000313" key="5">
    <source>
        <dbReference type="Proteomes" id="UP000198406"/>
    </source>
</evidence>
<gene>
    <name evidence="4" type="ORF">FisN_11Lh195</name>
</gene>
<keyword evidence="2" id="KW-0732">Signal</keyword>
<feature type="domain" description="SAP" evidence="3">
    <location>
        <begin position="506"/>
        <end position="540"/>
    </location>
</feature>
<dbReference type="Gene3D" id="3.30.420.10">
    <property type="entry name" value="Ribonuclease H-like superfamily/Ribonuclease H"/>
    <property type="match status" value="1"/>
</dbReference>
<dbReference type="Gene3D" id="1.10.150.20">
    <property type="entry name" value="5' to 3' exonuclease, C-terminal subdomain"/>
    <property type="match status" value="1"/>
</dbReference>
<evidence type="ECO:0000256" key="1">
    <source>
        <dbReference type="ARBA" id="ARBA00022705"/>
    </source>
</evidence>
<dbReference type="InterPro" id="IPR036361">
    <property type="entry name" value="SAP_dom_sf"/>
</dbReference>
<dbReference type="InParanoid" id="A0A1Z5J7M8"/>
<dbReference type="Gene3D" id="3.30.70.370">
    <property type="match status" value="1"/>
</dbReference>
<dbReference type="SMART" id="SM00482">
    <property type="entry name" value="POLAc"/>
    <property type="match status" value="1"/>
</dbReference>
<organism evidence="4 5">
    <name type="scientific">Fistulifera solaris</name>
    <name type="common">Oleaginous diatom</name>
    <dbReference type="NCBI Taxonomy" id="1519565"/>
    <lineage>
        <taxon>Eukaryota</taxon>
        <taxon>Sar</taxon>
        <taxon>Stramenopiles</taxon>
        <taxon>Ochrophyta</taxon>
        <taxon>Bacillariophyta</taxon>
        <taxon>Bacillariophyceae</taxon>
        <taxon>Bacillariophycidae</taxon>
        <taxon>Naviculales</taxon>
        <taxon>Naviculaceae</taxon>
        <taxon>Fistulifera</taxon>
    </lineage>
</organism>
<dbReference type="CDD" id="cd08640">
    <property type="entry name" value="DNA_pol_A_plastid_like"/>
    <property type="match status" value="1"/>
</dbReference>
<dbReference type="SUPFAM" id="SSF53098">
    <property type="entry name" value="Ribonuclease H-like"/>
    <property type="match status" value="1"/>
</dbReference>
<dbReference type="OrthoDB" id="275278at2759"/>
<dbReference type="InterPro" id="IPR012337">
    <property type="entry name" value="RNaseH-like_sf"/>
</dbReference>
<dbReference type="Pfam" id="PF02037">
    <property type="entry name" value="SAP"/>
    <property type="match status" value="1"/>
</dbReference>
<dbReference type="EC" id="2.7.7.7" evidence="4"/>